<reference evidence="1 2" key="1">
    <citation type="submission" date="2021-06" db="EMBL/GenBank/DDBJ databases">
        <title>Caerostris extrusa draft genome.</title>
        <authorList>
            <person name="Kono N."/>
            <person name="Arakawa K."/>
        </authorList>
    </citation>
    <scope>NUCLEOTIDE SEQUENCE [LARGE SCALE GENOMIC DNA]</scope>
</reference>
<name>A0AAV4MDW9_CAEEX</name>
<dbReference type="Proteomes" id="UP001054945">
    <property type="component" value="Unassembled WGS sequence"/>
</dbReference>
<dbReference type="EMBL" id="BPLR01002092">
    <property type="protein sequence ID" value="GIX69882.1"/>
    <property type="molecule type" value="Genomic_DNA"/>
</dbReference>
<dbReference type="AlphaFoldDB" id="A0AAV4MDW9"/>
<accession>A0AAV4MDW9</accession>
<comment type="caution">
    <text evidence="1">The sequence shown here is derived from an EMBL/GenBank/DDBJ whole genome shotgun (WGS) entry which is preliminary data.</text>
</comment>
<keyword evidence="2" id="KW-1185">Reference proteome</keyword>
<protein>
    <submittedName>
        <fullName evidence="1">Uncharacterized protein</fullName>
    </submittedName>
</protein>
<proteinExistence type="predicted"/>
<evidence type="ECO:0000313" key="1">
    <source>
        <dbReference type="EMBL" id="GIX69882.1"/>
    </source>
</evidence>
<gene>
    <name evidence="1" type="ORF">CEXT_283041</name>
</gene>
<sequence length="91" mass="10493">MSSRSGKGSMASPLYRHKISICAEFGALFVREITDFMHPKRFSQRPVRFLAVFMIFELQIWSGRISDNGSFMSDVSMVQKRSAPFIRSLHF</sequence>
<evidence type="ECO:0000313" key="2">
    <source>
        <dbReference type="Proteomes" id="UP001054945"/>
    </source>
</evidence>
<organism evidence="1 2">
    <name type="scientific">Caerostris extrusa</name>
    <name type="common">Bark spider</name>
    <name type="synonym">Caerostris bankana</name>
    <dbReference type="NCBI Taxonomy" id="172846"/>
    <lineage>
        <taxon>Eukaryota</taxon>
        <taxon>Metazoa</taxon>
        <taxon>Ecdysozoa</taxon>
        <taxon>Arthropoda</taxon>
        <taxon>Chelicerata</taxon>
        <taxon>Arachnida</taxon>
        <taxon>Araneae</taxon>
        <taxon>Araneomorphae</taxon>
        <taxon>Entelegynae</taxon>
        <taxon>Araneoidea</taxon>
        <taxon>Araneidae</taxon>
        <taxon>Caerostris</taxon>
    </lineage>
</organism>